<dbReference type="Proteomes" id="UP000288716">
    <property type="component" value="Unassembled WGS sequence"/>
</dbReference>
<dbReference type="InterPro" id="IPR051001">
    <property type="entry name" value="Calbindin_Ca-bind"/>
</dbReference>
<dbReference type="SUPFAM" id="SSF47473">
    <property type="entry name" value="EF-hand"/>
    <property type="match status" value="2"/>
</dbReference>
<dbReference type="SMART" id="SM00054">
    <property type="entry name" value="EFh"/>
    <property type="match status" value="5"/>
</dbReference>
<dbReference type="PROSITE" id="PS00018">
    <property type="entry name" value="EF_HAND_1"/>
    <property type="match status" value="3"/>
</dbReference>
<dbReference type="GO" id="GO:0099509">
    <property type="term" value="P:regulation of presynaptic cytosolic calcium ion concentration"/>
    <property type="evidence" value="ECO:0007669"/>
    <property type="project" value="TreeGrafter"/>
</dbReference>
<sequence length="309" mass="36603">LAKLDTMEIKSSIVNKVENLMRKYREPGSGMFRALTAKEFLDIWKHYDADGRTNGFLYGQQLDQFLLDFMTSLNETEIVSAKLFFEFKERLMLAYDDNKNGKLELKELMHILPFEQPLRDLLLRQSTLKTSVEFMKIWTKYDDDHSGFVERDELKCILEDFHKITTKLKIDETKLDEYTNLFFEIFDSNKDEKLQLSEVSKMLPVEENIFKQMKLLENISNRSLNKIFDKYDLDRNGCIDAEELQIFLKDLLDVDDKEYEMSTIEDLKQTILHSCELNMDNRLQKKQLKSVLKSMAHTKSHRCFSMFAD</sequence>
<dbReference type="GO" id="GO:0005634">
    <property type="term" value="C:nucleus"/>
    <property type="evidence" value="ECO:0007669"/>
    <property type="project" value="TreeGrafter"/>
</dbReference>
<dbReference type="GO" id="GO:0030425">
    <property type="term" value="C:dendrite"/>
    <property type="evidence" value="ECO:0007669"/>
    <property type="project" value="TreeGrafter"/>
</dbReference>
<keyword evidence="1" id="KW-0106">Calcium</keyword>
<dbReference type="VEuPathDB" id="VectorBase:LDEU010375"/>
<protein>
    <submittedName>
        <fullName evidence="3">Calbindin-32-like protein</fullName>
    </submittedName>
</protein>
<dbReference type="STRING" id="299467.A0A443S2C4"/>
<dbReference type="GO" id="GO:0043195">
    <property type="term" value="C:terminal bouton"/>
    <property type="evidence" value="ECO:0007669"/>
    <property type="project" value="TreeGrafter"/>
</dbReference>
<dbReference type="PANTHER" id="PTHR19972">
    <property type="entry name" value="CALBINDIN"/>
    <property type="match status" value="1"/>
</dbReference>
<dbReference type="Gene3D" id="1.10.238.10">
    <property type="entry name" value="EF-hand"/>
    <property type="match status" value="3"/>
</dbReference>
<organism evidence="3 4">
    <name type="scientific">Leptotrombidium deliense</name>
    <dbReference type="NCBI Taxonomy" id="299467"/>
    <lineage>
        <taxon>Eukaryota</taxon>
        <taxon>Metazoa</taxon>
        <taxon>Ecdysozoa</taxon>
        <taxon>Arthropoda</taxon>
        <taxon>Chelicerata</taxon>
        <taxon>Arachnida</taxon>
        <taxon>Acari</taxon>
        <taxon>Acariformes</taxon>
        <taxon>Trombidiformes</taxon>
        <taxon>Prostigmata</taxon>
        <taxon>Anystina</taxon>
        <taxon>Parasitengona</taxon>
        <taxon>Trombiculoidea</taxon>
        <taxon>Trombiculidae</taxon>
        <taxon>Leptotrombidium</taxon>
    </lineage>
</organism>
<dbReference type="GO" id="GO:0005829">
    <property type="term" value="C:cytosol"/>
    <property type="evidence" value="ECO:0007669"/>
    <property type="project" value="TreeGrafter"/>
</dbReference>
<feature type="non-terminal residue" evidence="3">
    <location>
        <position position="1"/>
    </location>
</feature>
<dbReference type="Pfam" id="PF13499">
    <property type="entry name" value="EF-hand_7"/>
    <property type="match status" value="1"/>
</dbReference>
<evidence type="ECO:0000313" key="3">
    <source>
        <dbReference type="EMBL" id="RWS21665.1"/>
    </source>
</evidence>
<feature type="domain" description="EF-hand" evidence="2">
    <location>
        <begin position="219"/>
        <end position="254"/>
    </location>
</feature>
<dbReference type="GO" id="GO:1900271">
    <property type="term" value="P:regulation of long-term synaptic potentiation"/>
    <property type="evidence" value="ECO:0007669"/>
    <property type="project" value="TreeGrafter"/>
</dbReference>
<gene>
    <name evidence="3" type="ORF">B4U80_04629</name>
</gene>
<accession>A0A443S2C4</accession>
<proteinExistence type="predicted"/>
<dbReference type="InterPro" id="IPR011992">
    <property type="entry name" value="EF-hand-dom_pair"/>
</dbReference>
<name>A0A443S2C4_9ACAR</name>
<reference evidence="3 4" key="1">
    <citation type="journal article" date="2018" name="Gigascience">
        <title>Genomes of trombidid mites reveal novel predicted allergens and laterally-transferred genes associated with secondary metabolism.</title>
        <authorList>
            <person name="Dong X."/>
            <person name="Chaisiri K."/>
            <person name="Xia D."/>
            <person name="Armstrong S.D."/>
            <person name="Fang Y."/>
            <person name="Donnelly M.J."/>
            <person name="Kadowaki T."/>
            <person name="McGarry J.W."/>
            <person name="Darby A.C."/>
            <person name="Makepeace B.L."/>
        </authorList>
    </citation>
    <scope>NUCLEOTIDE SEQUENCE [LARGE SCALE GENOMIC DNA]</scope>
    <source>
        <strain evidence="3">UoL-UT</strain>
    </source>
</reference>
<dbReference type="InterPro" id="IPR018247">
    <property type="entry name" value="EF_Hand_1_Ca_BS"/>
</dbReference>
<dbReference type="EMBL" id="NCKV01011304">
    <property type="protein sequence ID" value="RWS21665.1"/>
    <property type="molecule type" value="Genomic_DNA"/>
</dbReference>
<evidence type="ECO:0000313" key="4">
    <source>
        <dbReference type="Proteomes" id="UP000288716"/>
    </source>
</evidence>
<dbReference type="Pfam" id="PF00036">
    <property type="entry name" value="EF-hand_1"/>
    <property type="match status" value="1"/>
</dbReference>
<keyword evidence="4" id="KW-1185">Reference proteome</keyword>
<feature type="domain" description="EF-hand" evidence="2">
    <location>
        <begin position="129"/>
        <end position="164"/>
    </location>
</feature>
<dbReference type="OrthoDB" id="6488910at2759"/>
<dbReference type="GO" id="GO:0005509">
    <property type="term" value="F:calcium ion binding"/>
    <property type="evidence" value="ECO:0007669"/>
    <property type="project" value="InterPro"/>
</dbReference>
<evidence type="ECO:0000256" key="1">
    <source>
        <dbReference type="ARBA" id="ARBA00022837"/>
    </source>
</evidence>
<dbReference type="PANTHER" id="PTHR19972:SF10">
    <property type="entry name" value="CALBINDIN-32"/>
    <property type="match status" value="1"/>
</dbReference>
<dbReference type="PROSITE" id="PS50222">
    <property type="entry name" value="EF_HAND_2"/>
    <property type="match status" value="2"/>
</dbReference>
<dbReference type="InterPro" id="IPR002048">
    <property type="entry name" value="EF_hand_dom"/>
</dbReference>
<dbReference type="AlphaFoldDB" id="A0A443S2C4"/>
<evidence type="ECO:0000259" key="2">
    <source>
        <dbReference type="PROSITE" id="PS50222"/>
    </source>
</evidence>
<comment type="caution">
    <text evidence="3">The sequence shown here is derived from an EMBL/GenBank/DDBJ whole genome shotgun (WGS) entry which is preliminary data.</text>
</comment>